<gene>
    <name evidence="2" type="ORF">UFOPK3774_00643</name>
</gene>
<accession>A0A6J7JCN9</accession>
<dbReference type="AlphaFoldDB" id="A0A6J7JCN9"/>
<dbReference type="EMBL" id="CAFBNG010000106">
    <property type="protein sequence ID" value="CAB4940950.1"/>
    <property type="molecule type" value="Genomic_DNA"/>
</dbReference>
<dbReference type="SUPFAM" id="SSF53383">
    <property type="entry name" value="PLP-dependent transferases"/>
    <property type="match status" value="1"/>
</dbReference>
<dbReference type="PANTHER" id="PTHR43092:SF2">
    <property type="entry name" value="HERCYNYLCYSTEINE SULFOXIDE LYASE"/>
    <property type="match status" value="1"/>
</dbReference>
<name>A0A6J7JCN9_9ZZZZ</name>
<evidence type="ECO:0000256" key="1">
    <source>
        <dbReference type="ARBA" id="ARBA00022898"/>
    </source>
</evidence>
<organism evidence="2">
    <name type="scientific">freshwater metagenome</name>
    <dbReference type="NCBI Taxonomy" id="449393"/>
    <lineage>
        <taxon>unclassified sequences</taxon>
        <taxon>metagenomes</taxon>
        <taxon>ecological metagenomes</taxon>
    </lineage>
</organism>
<evidence type="ECO:0000313" key="2">
    <source>
        <dbReference type="EMBL" id="CAB4940950.1"/>
    </source>
</evidence>
<protein>
    <submittedName>
        <fullName evidence="2">Unannotated protein</fullName>
    </submittedName>
</protein>
<reference evidence="2" key="1">
    <citation type="submission" date="2020-05" db="EMBL/GenBank/DDBJ databases">
        <authorList>
            <person name="Chiriac C."/>
            <person name="Salcher M."/>
            <person name="Ghai R."/>
            <person name="Kavagutti S V."/>
        </authorList>
    </citation>
    <scope>NUCLEOTIDE SEQUENCE</scope>
</reference>
<keyword evidence="1" id="KW-0663">Pyridoxal phosphate</keyword>
<dbReference type="InterPro" id="IPR015424">
    <property type="entry name" value="PyrdxlP-dep_Trfase"/>
</dbReference>
<sequence>MPYPLPWDMLGTVDVTAWLAAPAAFKFYADLGWDRVRKANQTRMRYGRDLIMNELGVGRDELREEDLPLGVVPLHKMSGGRDGCFALQKRFAEVHKIEVPITTFSDKYFMRISGQLYNTPDDYDALLTAVRVELK</sequence>
<proteinExistence type="predicted"/>
<dbReference type="PANTHER" id="PTHR43092">
    <property type="entry name" value="L-CYSTEINE DESULFHYDRASE"/>
    <property type="match status" value="1"/>
</dbReference>